<reference evidence="16 17" key="1">
    <citation type="submission" date="2023-10" db="EMBL/GenBank/DDBJ databases">
        <title>Comparative genomics analysis reveals potential genetic determinants of host preference in Cryptosporidium xiaoi.</title>
        <authorList>
            <person name="Xiao L."/>
            <person name="Li J."/>
        </authorList>
    </citation>
    <scope>NUCLEOTIDE SEQUENCE [LARGE SCALE GENOMIC DNA]</scope>
    <source>
        <strain evidence="16 17">52996</strain>
    </source>
</reference>
<dbReference type="SUPFAM" id="SSF55821">
    <property type="entry name" value="YrdC/RibB"/>
    <property type="match status" value="1"/>
</dbReference>
<name>A0AAV9XWA3_9CRYT</name>
<evidence type="ECO:0000256" key="10">
    <source>
        <dbReference type="ARBA" id="ARBA00022840"/>
    </source>
</evidence>
<dbReference type="Gene3D" id="3.40.50.11030">
    <property type="entry name" value="Threonylcarbamoyl-AMP synthase, C-terminal domain"/>
    <property type="match status" value="1"/>
</dbReference>
<evidence type="ECO:0000313" key="16">
    <source>
        <dbReference type="EMBL" id="KAK6587825.1"/>
    </source>
</evidence>
<dbReference type="InterPro" id="IPR010923">
    <property type="entry name" value="T(6)A37_SUA5"/>
</dbReference>
<feature type="binding site" evidence="14">
    <location>
        <position position="134"/>
    </location>
    <ligand>
        <name>ATP</name>
        <dbReference type="ChEBI" id="CHEBI:30616"/>
    </ligand>
</feature>
<organism evidence="16 17">
    <name type="scientific">Cryptosporidium xiaoi</name>
    <dbReference type="NCBI Taxonomy" id="659607"/>
    <lineage>
        <taxon>Eukaryota</taxon>
        <taxon>Sar</taxon>
        <taxon>Alveolata</taxon>
        <taxon>Apicomplexa</taxon>
        <taxon>Conoidasida</taxon>
        <taxon>Coccidia</taxon>
        <taxon>Eucoccidiorida</taxon>
        <taxon>Eimeriorina</taxon>
        <taxon>Cryptosporidiidae</taxon>
        <taxon>Cryptosporidium</taxon>
    </lineage>
</organism>
<dbReference type="GO" id="GO:0005737">
    <property type="term" value="C:cytoplasm"/>
    <property type="evidence" value="ECO:0007669"/>
    <property type="project" value="UniProtKB-SubCell"/>
</dbReference>
<feature type="binding site" evidence="14">
    <location>
        <position position="46"/>
    </location>
    <ligand>
        <name>ATP</name>
        <dbReference type="ChEBI" id="CHEBI:30616"/>
    </ligand>
</feature>
<keyword evidence="7 13" id="KW-0819">tRNA processing</keyword>
<keyword evidence="17" id="KW-1185">Reference proteome</keyword>
<comment type="function">
    <text evidence="13">Required for the formation of a threonylcarbamoyl group on adenosine at position 37 (t(6)A37) in tRNAs that read codons beginning with adenine.</text>
</comment>
<evidence type="ECO:0000256" key="12">
    <source>
        <dbReference type="ARBA" id="ARBA00048366"/>
    </source>
</evidence>
<dbReference type="GO" id="GO:0008033">
    <property type="term" value="P:tRNA processing"/>
    <property type="evidence" value="ECO:0007669"/>
    <property type="project" value="UniProtKB-KW"/>
</dbReference>
<feature type="binding site" evidence="14">
    <location>
        <position position="23"/>
    </location>
    <ligand>
        <name>L-threonine</name>
        <dbReference type="ChEBI" id="CHEBI:57926"/>
    </ligand>
</feature>
<dbReference type="GO" id="GO:0000049">
    <property type="term" value="F:tRNA binding"/>
    <property type="evidence" value="ECO:0007669"/>
    <property type="project" value="TreeGrafter"/>
</dbReference>
<feature type="binding site" evidence="14">
    <location>
        <position position="252"/>
    </location>
    <ligand>
        <name>ATP</name>
        <dbReference type="ChEBI" id="CHEBI:30616"/>
    </ligand>
</feature>
<feature type="binding site" evidence="14">
    <location>
        <position position="55"/>
    </location>
    <ligand>
        <name>L-threonine</name>
        <dbReference type="ChEBI" id="CHEBI:57926"/>
    </ligand>
</feature>
<dbReference type="InterPro" id="IPR005145">
    <property type="entry name" value="Sua5_C"/>
</dbReference>
<feature type="binding site" evidence="14">
    <location>
        <position position="142"/>
    </location>
    <ligand>
        <name>L-threonine</name>
        <dbReference type="ChEBI" id="CHEBI:57926"/>
    </ligand>
</feature>
<keyword evidence="5 13" id="KW-0963">Cytoplasm</keyword>
<dbReference type="PANTHER" id="PTHR17490:SF16">
    <property type="entry name" value="THREONYLCARBAMOYL-AMP SYNTHASE"/>
    <property type="match status" value="1"/>
</dbReference>
<evidence type="ECO:0000313" key="17">
    <source>
        <dbReference type="Proteomes" id="UP001311799"/>
    </source>
</evidence>
<evidence type="ECO:0000256" key="14">
    <source>
        <dbReference type="PIRSR" id="PIRSR004930-1"/>
    </source>
</evidence>
<dbReference type="PIRSF" id="PIRSF004930">
    <property type="entry name" value="Tln_factor_SUA5"/>
    <property type="match status" value="1"/>
</dbReference>
<dbReference type="NCBIfam" id="TIGR00057">
    <property type="entry name" value="L-threonylcarbamoyladenylate synthase"/>
    <property type="match status" value="1"/>
</dbReference>
<dbReference type="Pfam" id="PF03481">
    <property type="entry name" value="Sua5_C"/>
    <property type="match status" value="1"/>
</dbReference>
<dbReference type="PROSITE" id="PS51163">
    <property type="entry name" value="YRDC"/>
    <property type="match status" value="1"/>
</dbReference>
<accession>A0AAV9XWA3</accession>
<keyword evidence="10 13" id="KW-0067">ATP-binding</keyword>
<dbReference type="GO" id="GO:0061710">
    <property type="term" value="F:L-threonylcarbamoyladenylate synthase"/>
    <property type="evidence" value="ECO:0007669"/>
    <property type="project" value="UniProtKB-EC"/>
</dbReference>
<evidence type="ECO:0000256" key="2">
    <source>
        <dbReference type="ARBA" id="ARBA00007663"/>
    </source>
</evidence>
<evidence type="ECO:0000256" key="1">
    <source>
        <dbReference type="ARBA" id="ARBA00004496"/>
    </source>
</evidence>
<comment type="subcellular location">
    <subcellularLocation>
        <location evidence="1 13">Cytoplasm</location>
    </subcellularLocation>
</comment>
<dbReference type="InterPro" id="IPR006070">
    <property type="entry name" value="Sua5-like_dom"/>
</dbReference>
<dbReference type="Gene3D" id="3.90.870.10">
    <property type="entry name" value="DHBP synthase"/>
    <property type="match status" value="1"/>
</dbReference>
<keyword evidence="8 13" id="KW-0548">Nucleotidyltransferase</keyword>
<gene>
    <name evidence="16" type="ORF">RS030_81362</name>
</gene>
<dbReference type="InterPro" id="IPR017945">
    <property type="entry name" value="DHBP_synth_RibB-like_a/b_dom"/>
</dbReference>
<feature type="domain" description="YrdC-like" evidence="15">
    <location>
        <begin position="1"/>
        <end position="200"/>
    </location>
</feature>
<evidence type="ECO:0000256" key="11">
    <source>
        <dbReference type="ARBA" id="ARBA00029774"/>
    </source>
</evidence>
<dbReference type="InterPro" id="IPR038385">
    <property type="entry name" value="Sua5/YwlC_C"/>
</dbReference>
<comment type="caution">
    <text evidence="16">The sequence shown here is derived from an EMBL/GenBank/DDBJ whole genome shotgun (WGS) entry which is preliminary data.</text>
</comment>
<dbReference type="EC" id="2.7.7.87" evidence="3 13"/>
<dbReference type="Proteomes" id="UP001311799">
    <property type="component" value="Unassembled WGS sequence"/>
</dbReference>
<feature type="binding site" evidence="14">
    <location>
        <position position="112"/>
    </location>
    <ligand>
        <name>L-threonine</name>
        <dbReference type="ChEBI" id="CHEBI:57926"/>
    </ligand>
</feature>
<dbReference type="Pfam" id="PF01300">
    <property type="entry name" value="Sua5_yciO_yrdC"/>
    <property type="match status" value="1"/>
</dbReference>
<dbReference type="GO" id="GO:0003725">
    <property type="term" value="F:double-stranded RNA binding"/>
    <property type="evidence" value="ECO:0007669"/>
    <property type="project" value="UniProtKB-UniRule"/>
</dbReference>
<proteinExistence type="inferred from homology"/>
<feature type="binding site" evidence="14">
    <location>
        <position position="196"/>
    </location>
    <ligand>
        <name>ATP</name>
        <dbReference type="ChEBI" id="CHEBI:30616"/>
    </ligand>
</feature>
<dbReference type="InterPro" id="IPR050156">
    <property type="entry name" value="TC-AMP_synthase_SUA5"/>
</dbReference>
<evidence type="ECO:0000256" key="7">
    <source>
        <dbReference type="ARBA" id="ARBA00022694"/>
    </source>
</evidence>
<dbReference type="AlphaFoldDB" id="A0AAV9XWA3"/>
<evidence type="ECO:0000256" key="5">
    <source>
        <dbReference type="ARBA" id="ARBA00022490"/>
    </source>
</evidence>
<evidence type="ECO:0000256" key="13">
    <source>
        <dbReference type="PIRNR" id="PIRNR004930"/>
    </source>
</evidence>
<dbReference type="GO" id="GO:0005524">
    <property type="term" value="F:ATP binding"/>
    <property type="evidence" value="ECO:0007669"/>
    <property type="project" value="UniProtKB-UniRule"/>
</dbReference>
<dbReference type="EMBL" id="JAWDEY010000036">
    <property type="protein sequence ID" value="KAK6587825.1"/>
    <property type="molecule type" value="Genomic_DNA"/>
</dbReference>
<evidence type="ECO:0000256" key="3">
    <source>
        <dbReference type="ARBA" id="ARBA00012584"/>
    </source>
</evidence>
<evidence type="ECO:0000256" key="6">
    <source>
        <dbReference type="ARBA" id="ARBA00022679"/>
    </source>
</evidence>
<keyword evidence="9 13" id="KW-0547">Nucleotide-binding</keyword>
<protein>
    <recommendedName>
        <fullName evidence="4 13">Threonylcarbamoyl-AMP synthase</fullName>
        <shortName evidence="13">TC-AMP synthase</shortName>
        <ecNumber evidence="3 13">2.7.7.87</ecNumber>
    </recommendedName>
    <alternativeName>
        <fullName evidence="11 13">L-threonylcarbamoyladenylate synthase</fullName>
    </alternativeName>
</protein>
<feature type="binding site" evidence="14">
    <location>
        <position position="50"/>
    </location>
    <ligand>
        <name>ATP</name>
        <dbReference type="ChEBI" id="CHEBI:30616"/>
    </ligand>
</feature>
<sequence>MMNLNDYAKRILSGDLVAIPTETVYGLGGNAYDSSSIQKIYKIKGRPKNNPLICHVYNFDFAEENVFELSERTRTIYKILADKFWPGPLTLIGRKKAKISDEITNTGKVGVRCPNNHLTLELLRISGVPIAAPSANRSNHISPTSPKHVQKEFDEDYMNSIGIKIWILDCGECCNVGVESTVIEYNEDENSIVIFRYGSVSSKQIEFVLHSVKDKFKWFEDIKVRYFNSNEKKHELSNSCEILSPGMNIKHYSPIVKTSIIKFVSDTSNFRPIEIDLKKVIIIDICSKLLPIKNEFCHYFSLCENDDFSFACKNLFSILHQAEDFILNLVDDQEKYHIFIVGFEVLDDFSFPLWDRIYRASSGNIIYSSLYNLESKKFKVFES</sequence>
<feature type="binding site" evidence="14">
    <location>
        <position position="180"/>
    </location>
    <ligand>
        <name>L-threonine</name>
        <dbReference type="ChEBI" id="CHEBI:57926"/>
    </ligand>
</feature>
<dbReference type="GO" id="GO:0006450">
    <property type="term" value="P:regulation of translational fidelity"/>
    <property type="evidence" value="ECO:0007669"/>
    <property type="project" value="TreeGrafter"/>
</dbReference>
<comment type="similarity">
    <text evidence="2 13">Belongs to the SUA5 family.</text>
</comment>
<dbReference type="PANTHER" id="PTHR17490">
    <property type="entry name" value="SUA5"/>
    <property type="match status" value="1"/>
</dbReference>
<keyword evidence="6 13" id="KW-0808">Transferase</keyword>
<evidence type="ECO:0000256" key="9">
    <source>
        <dbReference type="ARBA" id="ARBA00022741"/>
    </source>
</evidence>
<comment type="catalytic activity">
    <reaction evidence="12 13">
        <text>L-threonine + hydrogencarbonate + ATP = L-threonylcarbamoyladenylate + diphosphate + H2O</text>
        <dbReference type="Rhea" id="RHEA:36407"/>
        <dbReference type="ChEBI" id="CHEBI:15377"/>
        <dbReference type="ChEBI" id="CHEBI:17544"/>
        <dbReference type="ChEBI" id="CHEBI:30616"/>
        <dbReference type="ChEBI" id="CHEBI:33019"/>
        <dbReference type="ChEBI" id="CHEBI:57926"/>
        <dbReference type="ChEBI" id="CHEBI:73682"/>
        <dbReference type="EC" id="2.7.7.87"/>
    </reaction>
</comment>
<evidence type="ECO:0000259" key="15">
    <source>
        <dbReference type="PROSITE" id="PS51163"/>
    </source>
</evidence>
<feature type="binding site" evidence="14">
    <location>
        <position position="132"/>
    </location>
    <ligand>
        <name>L-threonine</name>
        <dbReference type="ChEBI" id="CHEBI:57926"/>
    </ligand>
</feature>
<evidence type="ECO:0000256" key="8">
    <source>
        <dbReference type="ARBA" id="ARBA00022695"/>
    </source>
</evidence>
<evidence type="ECO:0000256" key="4">
    <source>
        <dbReference type="ARBA" id="ARBA00015492"/>
    </source>
</evidence>